<dbReference type="Proteomes" id="UP001066276">
    <property type="component" value="Chromosome 9"/>
</dbReference>
<name>A0AAV7MS31_PLEWA</name>
<gene>
    <name evidence="1" type="ORF">NDU88_003312</name>
</gene>
<reference evidence="1" key="1">
    <citation type="journal article" date="2022" name="bioRxiv">
        <title>Sequencing and chromosome-scale assembly of the giantPleurodeles waltlgenome.</title>
        <authorList>
            <person name="Brown T."/>
            <person name="Elewa A."/>
            <person name="Iarovenko S."/>
            <person name="Subramanian E."/>
            <person name="Araus A.J."/>
            <person name="Petzold A."/>
            <person name="Susuki M."/>
            <person name="Suzuki K.-i.T."/>
            <person name="Hayashi T."/>
            <person name="Toyoda A."/>
            <person name="Oliveira C."/>
            <person name="Osipova E."/>
            <person name="Leigh N.D."/>
            <person name="Simon A."/>
            <person name="Yun M.H."/>
        </authorList>
    </citation>
    <scope>NUCLEOTIDE SEQUENCE</scope>
    <source>
        <strain evidence="1">20211129_DDA</strain>
        <tissue evidence="1">Liver</tissue>
    </source>
</reference>
<accession>A0AAV7MS31</accession>
<evidence type="ECO:0000313" key="1">
    <source>
        <dbReference type="EMBL" id="KAJ1105909.1"/>
    </source>
</evidence>
<evidence type="ECO:0000313" key="2">
    <source>
        <dbReference type="Proteomes" id="UP001066276"/>
    </source>
</evidence>
<keyword evidence="2" id="KW-1185">Reference proteome</keyword>
<dbReference type="EMBL" id="JANPWB010000013">
    <property type="protein sequence ID" value="KAJ1105909.1"/>
    <property type="molecule type" value="Genomic_DNA"/>
</dbReference>
<comment type="caution">
    <text evidence="1">The sequence shown here is derived from an EMBL/GenBank/DDBJ whole genome shotgun (WGS) entry which is preliminary data.</text>
</comment>
<dbReference type="AlphaFoldDB" id="A0AAV7MS31"/>
<proteinExistence type="predicted"/>
<sequence length="75" mass="7707">MRPGLAAWCLASPGRLPSCCRRLGVERKGWDRRVGDLDALGPGECSGAVGAPSACGTAELGPASGCTERLAQHRS</sequence>
<protein>
    <submittedName>
        <fullName evidence="1">Uncharacterized protein</fullName>
    </submittedName>
</protein>
<organism evidence="1 2">
    <name type="scientific">Pleurodeles waltl</name>
    <name type="common">Iberian ribbed newt</name>
    <dbReference type="NCBI Taxonomy" id="8319"/>
    <lineage>
        <taxon>Eukaryota</taxon>
        <taxon>Metazoa</taxon>
        <taxon>Chordata</taxon>
        <taxon>Craniata</taxon>
        <taxon>Vertebrata</taxon>
        <taxon>Euteleostomi</taxon>
        <taxon>Amphibia</taxon>
        <taxon>Batrachia</taxon>
        <taxon>Caudata</taxon>
        <taxon>Salamandroidea</taxon>
        <taxon>Salamandridae</taxon>
        <taxon>Pleurodelinae</taxon>
        <taxon>Pleurodeles</taxon>
    </lineage>
</organism>